<dbReference type="AlphaFoldDB" id="A0A8J6I2X5"/>
<evidence type="ECO:0000313" key="2">
    <source>
        <dbReference type="Proteomes" id="UP000657177"/>
    </source>
</evidence>
<dbReference type="RefSeq" id="WP_181339733.1">
    <property type="nucleotide sequence ID" value="NZ_JAAKDE010000013.1"/>
</dbReference>
<keyword evidence="2" id="KW-1185">Reference proteome</keyword>
<reference evidence="1" key="1">
    <citation type="submission" date="2020-06" db="EMBL/GenBank/DDBJ databases">
        <title>Novel chitinolytic bacterium.</title>
        <authorList>
            <person name="Ungkulpasvich U."/>
            <person name="Kosugi A."/>
            <person name="Uke A."/>
        </authorList>
    </citation>
    <scope>NUCLEOTIDE SEQUENCE</scope>
    <source>
        <strain evidence="1">UUS1-1</strain>
    </source>
</reference>
<sequence length="363" mass="41277">MKTGRIRHFFAGGNTGVGFYSFYDQVVGPEPYRRYILKGGPGTGKSTFMKQIGEELLTRGFDLEYLHCSSDHNSLDGLLIPALKTAFLDGTAPHTIDPVYPGAVDEIIDLGAFWNLKSLKAKQSPIMETGKKKKACFERAYVYLNAALGIYRHWRKTNYSRLDQQAWLTALYEIKADLLSNCQPTGQKGHLRHLFASAITADGPVHFLESLGSAATRLYILDGPPGTGRDEILKRLVTAAVDLGLDVEVFHCALDPTKYDHLWLPDLKTAVFTSTWPHQYRPNDDRRCRYIATDPFLKPELGPDSDTLKEFRLVFSTLWERAVGWLRQAKKFHQELEELYVDSMDFNQITQLRNSILYRIIPR</sequence>
<organism evidence="1 2">
    <name type="scientific">Capillibacterium thermochitinicola</name>
    <dbReference type="NCBI Taxonomy" id="2699427"/>
    <lineage>
        <taxon>Bacteria</taxon>
        <taxon>Bacillati</taxon>
        <taxon>Bacillota</taxon>
        <taxon>Capillibacterium</taxon>
    </lineage>
</organism>
<dbReference type="SUPFAM" id="SSF52540">
    <property type="entry name" value="P-loop containing nucleoside triphosphate hydrolases"/>
    <property type="match status" value="1"/>
</dbReference>
<name>A0A8J6I2X5_9FIRM</name>
<proteinExistence type="predicted"/>
<evidence type="ECO:0000313" key="1">
    <source>
        <dbReference type="EMBL" id="MBA2133282.1"/>
    </source>
</evidence>
<dbReference type="Proteomes" id="UP000657177">
    <property type="component" value="Unassembled WGS sequence"/>
</dbReference>
<comment type="caution">
    <text evidence="1">The sequence shown here is derived from an EMBL/GenBank/DDBJ whole genome shotgun (WGS) entry which is preliminary data.</text>
</comment>
<accession>A0A8J6I2X5</accession>
<dbReference type="EMBL" id="JAAKDE010000013">
    <property type="protein sequence ID" value="MBA2133282.1"/>
    <property type="molecule type" value="Genomic_DNA"/>
</dbReference>
<protein>
    <submittedName>
        <fullName evidence="1">ATPase</fullName>
    </submittedName>
</protein>
<dbReference type="InterPro" id="IPR027417">
    <property type="entry name" value="P-loop_NTPase"/>
</dbReference>
<gene>
    <name evidence="1" type="ORF">G5B42_06970</name>
</gene>